<proteinExistence type="predicted"/>
<feature type="domain" description="NodB homology" evidence="4">
    <location>
        <begin position="40"/>
        <end position="223"/>
    </location>
</feature>
<dbReference type="Proteomes" id="UP000282454">
    <property type="component" value="Unassembled WGS sequence"/>
</dbReference>
<accession>A0A421B1K9</accession>
<comment type="caution">
    <text evidence="5">The sequence shown here is derived from an EMBL/GenBank/DDBJ whole genome shotgun (WGS) entry which is preliminary data.</text>
</comment>
<dbReference type="GO" id="GO:0016810">
    <property type="term" value="F:hydrolase activity, acting on carbon-nitrogen (but not peptide) bonds"/>
    <property type="evidence" value="ECO:0007669"/>
    <property type="project" value="InterPro"/>
</dbReference>
<dbReference type="Pfam" id="PF02839">
    <property type="entry name" value="CBM_5_12"/>
    <property type="match status" value="1"/>
</dbReference>
<dbReference type="GO" id="GO:0030246">
    <property type="term" value="F:carbohydrate binding"/>
    <property type="evidence" value="ECO:0007669"/>
    <property type="project" value="InterPro"/>
</dbReference>
<evidence type="ECO:0000313" key="5">
    <source>
        <dbReference type="EMBL" id="RLK58232.1"/>
    </source>
</evidence>
<keyword evidence="3" id="KW-0732">Signal</keyword>
<dbReference type="InterPro" id="IPR036573">
    <property type="entry name" value="CBM_sf_5/12"/>
</dbReference>
<dbReference type="GO" id="GO:0016020">
    <property type="term" value="C:membrane"/>
    <property type="evidence" value="ECO:0007669"/>
    <property type="project" value="TreeGrafter"/>
</dbReference>
<dbReference type="RefSeq" id="WP_121392688.1">
    <property type="nucleotide sequence ID" value="NZ_RCDD01000003.1"/>
</dbReference>
<dbReference type="SUPFAM" id="SSF51055">
    <property type="entry name" value="Carbohydrate binding domain"/>
    <property type="match status" value="1"/>
</dbReference>
<dbReference type="SUPFAM" id="SSF88713">
    <property type="entry name" value="Glycoside hydrolase/deacetylase"/>
    <property type="match status" value="1"/>
</dbReference>
<dbReference type="GO" id="GO:0005975">
    <property type="term" value="P:carbohydrate metabolic process"/>
    <property type="evidence" value="ECO:0007669"/>
    <property type="project" value="InterPro"/>
</dbReference>
<dbReference type="PANTHER" id="PTHR10587">
    <property type="entry name" value="GLYCOSYL TRANSFERASE-RELATED"/>
    <property type="match status" value="1"/>
</dbReference>
<keyword evidence="2" id="KW-0378">Hydrolase</keyword>
<dbReference type="SMART" id="SM00495">
    <property type="entry name" value="ChtBD3"/>
    <property type="match status" value="1"/>
</dbReference>
<keyword evidence="6" id="KW-1185">Reference proteome</keyword>
<dbReference type="InterPro" id="IPR050248">
    <property type="entry name" value="Polysacc_deacetylase_ArnD"/>
</dbReference>
<dbReference type="CDD" id="cd12215">
    <property type="entry name" value="ChiC_BD"/>
    <property type="match status" value="1"/>
</dbReference>
<gene>
    <name evidence="5" type="ORF">CLV68_4328</name>
</gene>
<evidence type="ECO:0000256" key="3">
    <source>
        <dbReference type="SAM" id="SignalP"/>
    </source>
</evidence>
<dbReference type="InterPro" id="IPR003610">
    <property type="entry name" value="CBM5/12"/>
</dbReference>
<dbReference type="PROSITE" id="PS51677">
    <property type="entry name" value="NODB"/>
    <property type="match status" value="1"/>
</dbReference>
<feature type="signal peptide" evidence="3">
    <location>
        <begin position="1"/>
        <end position="23"/>
    </location>
</feature>
<evidence type="ECO:0000256" key="2">
    <source>
        <dbReference type="ARBA" id="ARBA00022801"/>
    </source>
</evidence>
<protein>
    <submittedName>
        <fullName evidence="5">Peptidoglycan/xylan/chitin deacetylase (PgdA/CDA1 family)</fullName>
    </submittedName>
</protein>
<evidence type="ECO:0000256" key="1">
    <source>
        <dbReference type="ARBA" id="ARBA00022723"/>
    </source>
</evidence>
<reference evidence="5 6" key="1">
    <citation type="submission" date="2018-10" db="EMBL/GenBank/DDBJ databases">
        <title>Genomic Encyclopedia of Archaeal and Bacterial Type Strains, Phase II (KMG-II): from individual species to whole genera.</title>
        <authorList>
            <person name="Goeker M."/>
        </authorList>
    </citation>
    <scope>NUCLEOTIDE SEQUENCE [LARGE SCALE GENOMIC DNA]</scope>
    <source>
        <strain evidence="5 6">DSM 45657</strain>
    </source>
</reference>
<dbReference type="GO" id="GO:0005576">
    <property type="term" value="C:extracellular region"/>
    <property type="evidence" value="ECO:0007669"/>
    <property type="project" value="InterPro"/>
</dbReference>
<dbReference type="InterPro" id="IPR002509">
    <property type="entry name" value="NODB_dom"/>
</dbReference>
<dbReference type="EMBL" id="RCDD01000003">
    <property type="protein sequence ID" value="RLK58232.1"/>
    <property type="molecule type" value="Genomic_DNA"/>
</dbReference>
<organism evidence="5 6">
    <name type="scientific">Actinokineospora cianjurensis</name>
    <dbReference type="NCBI Taxonomy" id="585224"/>
    <lineage>
        <taxon>Bacteria</taxon>
        <taxon>Bacillati</taxon>
        <taxon>Actinomycetota</taxon>
        <taxon>Actinomycetes</taxon>
        <taxon>Pseudonocardiales</taxon>
        <taxon>Pseudonocardiaceae</taxon>
        <taxon>Actinokineospora</taxon>
    </lineage>
</organism>
<dbReference type="Gene3D" id="2.10.10.20">
    <property type="entry name" value="Carbohydrate-binding module superfamily 5/12"/>
    <property type="match status" value="1"/>
</dbReference>
<keyword evidence="1" id="KW-0479">Metal-binding</keyword>
<dbReference type="Pfam" id="PF01522">
    <property type="entry name" value="Polysacc_deac_1"/>
    <property type="match status" value="1"/>
</dbReference>
<dbReference type="CDD" id="cd10917">
    <property type="entry name" value="CE4_NodB_like_6s_7s"/>
    <property type="match status" value="1"/>
</dbReference>
<evidence type="ECO:0000259" key="4">
    <source>
        <dbReference type="PROSITE" id="PS51677"/>
    </source>
</evidence>
<dbReference type="GO" id="GO:0004553">
    <property type="term" value="F:hydrolase activity, hydrolyzing O-glycosyl compounds"/>
    <property type="evidence" value="ECO:0007669"/>
    <property type="project" value="InterPro"/>
</dbReference>
<dbReference type="Gene3D" id="3.20.20.370">
    <property type="entry name" value="Glycoside hydrolase/deacetylase"/>
    <property type="match status" value="1"/>
</dbReference>
<sequence length="284" mass="30208">MLKRLTLVTLALLVAATAPAAAAAPTPTGEVVYTTRSTGKVLALTFDDGPAPEITPALLDLLRENRIRAVFCLMGSTAAQAPDLVKRIVADGHPLCNHSYAHEDLSALTPAQVRANLTATDAAIRQAAGNPTLPIPYFRAPFGSWGNGVTDIAASLGHSSVAWTVDPRDWDGSAAPVLVERLTAQVYPTAVVLSHDGGGDRHPTLAAYQQLIPRWKAEGYSFDLPAVTGGPYPPACTSPVWQKNSTYVAGNRVSQDGKLYQANWWTRSERPSAAPWTWTSLGAC</sequence>
<name>A0A421B1K9_9PSEU</name>
<dbReference type="AlphaFoldDB" id="A0A421B1K9"/>
<dbReference type="OrthoDB" id="9763050at2"/>
<dbReference type="PANTHER" id="PTHR10587:SF133">
    <property type="entry name" value="CHITIN DEACETYLASE 1-RELATED"/>
    <property type="match status" value="1"/>
</dbReference>
<feature type="chain" id="PRO_5019374909" evidence="3">
    <location>
        <begin position="24"/>
        <end position="284"/>
    </location>
</feature>
<dbReference type="GO" id="GO:0046872">
    <property type="term" value="F:metal ion binding"/>
    <property type="evidence" value="ECO:0007669"/>
    <property type="project" value="UniProtKB-KW"/>
</dbReference>
<evidence type="ECO:0000313" key="6">
    <source>
        <dbReference type="Proteomes" id="UP000282454"/>
    </source>
</evidence>
<dbReference type="InterPro" id="IPR011330">
    <property type="entry name" value="Glyco_hydro/deAcase_b/a-brl"/>
</dbReference>